<feature type="region of interest" description="Disordered" evidence="1">
    <location>
        <begin position="282"/>
        <end position="312"/>
    </location>
</feature>
<dbReference type="InterPro" id="IPR025202">
    <property type="entry name" value="PLD-like_dom"/>
</dbReference>
<dbReference type="PANTHER" id="PTHR21248">
    <property type="entry name" value="CARDIOLIPIN SYNTHASE"/>
    <property type="match status" value="1"/>
</dbReference>
<feature type="compositionally biased region" description="Low complexity" evidence="1">
    <location>
        <begin position="282"/>
        <end position="293"/>
    </location>
</feature>
<dbReference type="PROSITE" id="PS50035">
    <property type="entry name" value="PLD"/>
    <property type="match status" value="2"/>
</dbReference>
<dbReference type="EMBL" id="FWDM01000020">
    <property type="protein sequence ID" value="SLM12992.1"/>
    <property type="molecule type" value="Genomic_DNA"/>
</dbReference>
<protein>
    <recommendedName>
        <fullName evidence="2">PLD phosphodiesterase domain-containing protein</fullName>
    </recommendedName>
</protein>
<dbReference type="SUPFAM" id="SSF56024">
    <property type="entry name" value="Phospholipase D/nuclease"/>
    <property type="match status" value="2"/>
</dbReference>
<dbReference type="InterPro" id="IPR001736">
    <property type="entry name" value="PLipase_D/transphosphatidylase"/>
</dbReference>
<dbReference type="PANTHER" id="PTHR21248:SF22">
    <property type="entry name" value="PHOSPHOLIPASE D"/>
    <property type="match status" value="1"/>
</dbReference>
<dbReference type="SMART" id="SM00155">
    <property type="entry name" value="PLDc"/>
    <property type="match status" value="2"/>
</dbReference>
<feature type="compositionally biased region" description="Polar residues" evidence="1">
    <location>
        <begin position="294"/>
        <end position="306"/>
    </location>
</feature>
<evidence type="ECO:0000256" key="1">
    <source>
        <dbReference type="SAM" id="MobiDB-lite"/>
    </source>
</evidence>
<dbReference type="Pfam" id="PF13091">
    <property type="entry name" value="PLDc_2"/>
    <property type="match status" value="2"/>
</dbReference>
<gene>
    <name evidence="3" type="ORF">SPIROBIBN47_270046</name>
</gene>
<organism evidence="3">
    <name type="scientific">uncultured spirochete</name>
    <dbReference type="NCBI Taxonomy" id="156406"/>
    <lineage>
        <taxon>Bacteria</taxon>
        <taxon>Pseudomonadati</taxon>
        <taxon>Spirochaetota</taxon>
        <taxon>Spirochaetia</taxon>
        <taxon>Spirochaetales</taxon>
        <taxon>environmental samples</taxon>
    </lineage>
</organism>
<dbReference type="GO" id="GO:0030572">
    <property type="term" value="F:phosphatidyltransferase activity"/>
    <property type="evidence" value="ECO:0007669"/>
    <property type="project" value="UniProtKB-ARBA"/>
</dbReference>
<reference evidence="3" key="1">
    <citation type="submission" date="2017-02" db="EMBL/GenBank/DDBJ databases">
        <authorList>
            <person name="Regsiter A."/>
            <person name="William W."/>
        </authorList>
    </citation>
    <scope>NUCLEOTIDE SEQUENCE</scope>
    <source>
        <strain evidence="3">Bib</strain>
    </source>
</reference>
<proteinExistence type="predicted"/>
<dbReference type="GO" id="GO:0032049">
    <property type="term" value="P:cardiolipin biosynthetic process"/>
    <property type="evidence" value="ECO:0007669"/>
    <property type="project" value="UniProtKB-ARBA"/>
</dbReference>
<sequence>MQKNYYSPMLRGMPFYRFAFGVLALLATISAMVILGGCATSQGAGSLANSIGLVNSVSLANSGADSTQSIEAFLESNGFSRIQTNEPIIHYSAESWKASLLNTIAQAKKSVFVLVFLANRNEFNAEIYDALIAKAAEGVPVYFLFDATSYERIFHNPKWNDEIVAPSEVFRGTKVKWAEFNPLRLERIAALPWLLVRDHRKIVMVDGETIYAGGYNLNIYSFAPLDQNGNEDAMVEIQSPDAGRALAPSLAETWNQFSVESLNLEDIAPAVATGAGGSIGATAAASPEASAGSQTASMDSTTSQDTPLACPPNANKGAVNAWLGNQVIGETRSIEALYRAIFDYAQEEVWLVQAFAMPTETIMQMVKQALQRGIQVNIMLSDDQISPAMDKAVHYTVLPLLEAGAHVFIYKSAGNALLHYKLAMMDRKIVALGSPNFNYRSVRLSNEIVFVFDNERTIGVVSQNLSELQKRARPVSIEEAQKWRGFSYFMSYLLSVPGG</sequence>
<dbReference type="AlphaFoldDB" id="A0A3P3XIQ2"/>
<feature type="domain" description="PLD phosphodiesterase" evidence="2">
    <location>
        <begin position="194"/>
        <end position="221"/>
    </location>
</feature>
<feature type="domain" description="PLD phosphodiesterase" evidence="2">
    <location>
        <begin position="414"/>
        <end position="441"/>
    </location>
</feature>
<name>A0A3P3XIQ2_9SPIR</name>
<accession>A0A3P3XIQ2</accession>
<evidence type="ECO:0000313" key="3">
    <source>
        <dbReference type="EMBL" id="SLM12992.1"/>
    </source>
</evidence>
<evidence type="ECO:0000259" key="2">
    <source>
        <dbReference type="PROSITE" id="PS50035"/>
    </source>
</evidence>
<dbReference type="Gene3D" id="3.30.870.10">
    <property type="entry name" value="Endonuclease Chain A"/>
    <property type="match status" value="2"/>
</dbReference>